<keyword evidence="3" id="KW-1185">Reference proteome</keyword>
<evidence type="ECO:0000313" key="2">
    <source>
        <dbReference type="EMBL" id="THG97684.1"/>
    </source>
</evidence>
<gene>
    <name evidence="2" type="ORF">EW026_g4349</name>
</gene>
<comment type="caution">
    <text evidence="2">The sequence shown here is derived from an EMBL/GenBank/DDBJ whole genome shotgun (WGS) entry which is preliminary data.</text>
</comment>
<evidence type="ECO:0000313" key="3">
    <source>
        <dbReference type="Proteomes" id="UP000309038"/>
    </source>
</evidence>
<proteinExistence type="predicted"/>
<feature type="region of interest" description="Disordered" evidence="1">
    <location>
        <begin position="306"/>
        <end position="351"/>
    </location>
</feature>
<reference evidence="2 3" key="1">
    <citation type="submission" date="2019-02" db="EMBL/GenBank/DDBJ databases">
        <title>Genome sequencing of the rare red list fungi Phlebia centrifuga.</title>
        <authorList>
            <person name="Buettner E."/>
            <person name="Kellner H."/>
        </authorList>
    </citation>
    <scope>NUCLEOTIDE SEQUENCE [LARGE SCALE GENOMIC DNA]</scope>
    <source>
        <strain evidence="2 3">DSM 108282</strain>
    </source>
</reference>
<sequence length="490" mass="55458">MSSSRHSRTYYRVGGFQSNFKLKSINPPIPYTAKEIAEALLVQKAGIDLILGVQPCGASYLLLPREDAEAAFHHLFKGYGTPATEYLSLSPIHFEDSTAFAAKLTKLANKTTAQKKKKDQDRSHANTHRANFEYHRILRDEIERPYDYDIVIPTWLQNIRAVSLAYNLWELDHRPQELRRTDPKVLDIGWTEYAVPNPTNPGPIATSTVHAKLSENRLLRAPNYQEFAYGETEHASKEVIATHLKQLFNVQLEDSSSPVVLFVYGAEGAMNVIRSFGLDISRWHRGIEPILGRRILKIPGTASYRDTEYSRREPNFSRDPYSRQRSGRSISPGRGDYSRRARSPELSQRPPPVYVVDVKDLYATMRDSGVLEENSSAIANNLRIYFEPQIQHKIGSDWSAGNESRLLGFMWFALACGNAIDEQRATRIAEGSLPMEDTEEKPQVPPVGQDMNSDDEDPNDAGPVSRGSTQNQAYKDPYAVFDEEDEDDDY</sequence>
<accession>A0A4S4KHC4</accession>
<evidence type="ECO:0000256" key="1">
    <source>
        <dbReference type="SAM" id="MobiDB-lite"/>
    </source>
</evidence>
<name>A0A4S4KHC4_9APHY</name>
<organism evidence="2 3">
    <name type="scientific">Hermanssonia centrifuga</name>
    <dbReference type="NCBI Taxonomy" id="98765"/>
    <lineage>
        <taxon>Eukaryota</taxon>
        <taxon>Fungi</taxon>
        <taxon>Dikarya</taxon>
        <taxon>Basidiomycota</taxon>
        <taxon>Agaricomycotina</taxon>
        <taxon>Agaricomycetes</taxon>
        <taxon>Polyporales</taxon>
        <taxon>Meruliaceae</taxon>
        <taxon>Hermanssonia</taxon>
    </lineage>
</organism>
<dbReference type="AlphaFoldDB" id="A0A4S4KHC4"/>
<feature type="compositionally biased region" description="Basic and acidic residues" evidence="1">
    <location>
        <begin position="306"/>
        <end position="322"/>
    </location>
</feature>
<feature type="region of interest" description="Disordered" evidence="1">
    <location>
        <begin position="430"/>
        <end position="490"/>
    </location>
</feature>
<feature type="compositionally biased region" description="Acidic residues" evidence="1">
    <location>
        <begin position="481"/>
        <end position="490"/>
    </location>
</feature>
<dbReference type="EMBL" id="SGPJ01000154">
    <property type="protein sequence ID" value="THG97684.1"/>
    <property type="molecule type" value="Genomic_DNA"/>
</dbReference>
<dbReference type="Proteomes" id="UP000309038">
    <property type="component" value="Unassembled WGS sequence"/>
</dbReference>
<protein>
    <submittedName>
        <fullName evidence="2">Uncharacterized protein</fullName>
    </submittedName>
</protein>